<dbReference type="Proteomes" id="UP000076268">
    <property type="component" value="Unassembled WGS sequence"/>
</dbReference>
<dbReference type="PANTHER" id="PTHR30404:SF0">
    <property type="entry name" value="N-ACETYLMURAMOYL-L-ALANINE AMIDASE AMIC"/>
    <property type="match status" value="1"/>
</dbReference>
<evidence type="ECO:0000259" key="2">
    <source>
        <dbReference type="SMART" id="SM00646"/>
    </source>
</evidence>
<dbReference type="EMBL" id="LSGP01000012">
    <property type="protein sequence ID" value="KYZ77665.1"/>
    <property type="molecule type" value="Genomic_DNA"/>
</dbReference>
<keyword evidence="1" id="KW-0378">Hydrolase</keyword>
<dbReference type="Pfam" id="PF01520">
    <property type="entry name" value="Amidase_3"/>
    <property type="match status" value="1"/>
</dbReference>
<dbReference type="Gene3D" id="3.40.630.40">
    <property type="entry name" value="Zn-dependent exopeptidases"/>
    <property type="match status" value="1"/>
</dbReference>
<dbReference type="GO" id="GO:0030288">
    <property type="term" value="C:outer membrane-bounded periplasmic space"/>
    <property type="evidence" value="ECO:0007669"/>
    <property type="project" value="TreeGrafter"/>
</dbReference>
<protein>
    <recommendedName>
        <fullName evidence="2">MurNAc-LAA domain-containing protein</fullName>
    </recommendedName>
</protein>
<dbReference type="SMART" id="SM00646">
    <property type="entry name" value="Ami_3"/>
    <property type="match status" value="1"/>
</dbReference>
<reference evidence="3 4" key="1">
    <citation type="submission" date="2016-02" db="EMBL/GenBank/DDBJ databases">
        <title>Anaerosporomusa subterraneum gen. nov., sp. nov., a spore-forming obligate anaerobe isolated from saprolite.</title>
        <authorList>
            <person name="Choi J.K."/>
            <person name="Shah M."/>
            <person name="Yee N."/>
        </authorList>
    </citation>
    <scope>NUCLEOTIDE SEQUENCE [LARGE SCALE GENOMIC DNA]</scope>
    <source>
        <strain evidence="3 4">RU4</strain>
    </source>
</reference>
<gene>
    <name evidence="3" type="ORF">AXX12_18205</name>
</gene>
<evidence type="ECO:0000313" key="3">
    <source>
        <dbReference type="EMBL" id="KYZ77665.1"/>
    </source>
</evidence>
<accession>A0A154BUX8</accession>
<evidence type="ECO:0000313" key="4">
    <source>
        <dbReference type="Proteomes" id="UP000076268"/>
    </source>
</evidence>
<sequence>MAVIALNPGHYPGFDPGSVGSTGLEEATVTMAVAKIAESVLRENGHSVVFISENELDIIADDANLVEADVFVSVHCNAADNVEAQGTETWCYEYSEQGYRLAQEIQRELVDALQRPNRGIRYSAGLYVLKHTFMPAALAELAFISNPEEERLLADPLCQEQAGLAIARGIEAWLNDI</sequence>
<dbReference type="OrthoDB" id="9180606at2"/>
<feature type="domain" description="MurNAc-LAA" evidence="2">
    <location>
        <begin position="60"/>
        <end position="171"/>
    </location>
</feature>
<dbReference type="GO" id="GO:0009253">
    <property type="term" value="P:peptidoglycan catabolic process"/>
    <property type="evidence" value="ECO:0007669"/>
    <property type="project" value="InterPro"/>
</dbReference>
<dbReference type="AlphaFoldDB" id="A0A154BUX8"/>
<dbReference type="SUPFAM" id="SSF53187">
    <property type="entry name" value="Zn-dependent exopeptidases"/>
    <property type="match status" value="1"/>
</dbReference>
<dbReference type="PANTHER" id="PTHR30404">
    <property type="entry name" value="N-ACETYLMURAMOYL-L-ALANINE AMIDASE"/>
    <property type="match status" value="1"/>
</dbReference>
<dbReference type="InterPro" id="IPR002508">
    <property type="entry name" value="MurNAc-LAA_cat"/>
</dbReference>
<evidence type="ECO:0000256" key="1">
    <source>
        <dbReference type="ARBA" id="ARBA00022801"/>
    </source>
</evidence>
<dbReference type="InterPro" id="IPR050695">
    <property type="entry name" value="N-acetylmuramoyl_amidase_3"/>
</dbReference>
<proteinExistence type="predicted"/>
<dbReference type="STRING" id="1794912.AXX12_18205"/>
<name>A0A154BUX8_ANASB</name>
<dbReference type="RefSeq" id="WP_082816683.1">
    <property type="nucleotide sequence ID" value="NZ_LSGP01000012.1"/>
</dbReference>
<organism evidence="3 4">
    <name type="scientific">Anaerosporomusa subterranea</name>
    <dbReference type="NCBI Taxonomy" id="1794912"/>
    <lineage>
        <taxon>Bacteria</taxon>
        <taxon>Bacillati</taxon>
        <taxon>Bacillota</taxon>
        <taxon>Negativicutes</taxon>
        <taxon>Acetonemataceae</taxon>
        <taxon>Anaerosporomusa</taxon>
    </lineage>
</organism>
<comment type="caution">
    <text evidence="3">The sequence shown here is derived from an EMBL/GenBank/DDBJ whole genome shotgun (WGS) entry which is preliminary data.</text>
</comment>
<dbReference type="GO" id="GO:0008745">
    <property type="term" value="F:N-acetylmuramoyl-L-alanine amidase activity"/>
    <property type="evidence" value="ECO:0007669"/>
    <property type="project" value="InterPro"/>
</dbReference>
<dbReference type="CDD" id="cd02696">
    <property type="entry name" value="MurNAc-LAA"/>
    <property type="match status" value="1"/>
</dbReference>
<keyword evidence="4" id="KW-1185">Reference proteome</keyword>